<dbReference type="SUPFAM" id="SSF53474">
    <property type="entry name" value="alpha/beta-Hydrolases"/>
    <property type="match status" value="1"/>
</dbReference>
<protein>
    <recommendedName>
        <fullName evidence="4">Carboxypeptidase</fullName>
    </recommendedName>
</protein>
<dbReference type="OMA" id="MECEDDE"/>
<evidence type="ECO:0000313" key="2">
    <source>
        <dbReference type="EMBL" id="ERN01887.1"/>
    </source>
</evidence>
<dbReference type="HOGENOM" id="CLU_103509_1_0_1"/>
<gene>
    <name evidence="2" type="ORF">AMTR_s00089p00146960</name>
</gene>
<reference evidence="3" key="1">
    <citation type="journal article" date="2013" name="Science">
        <title>The Amborella genome and the evolution of flowering plants.</title>
        <authorList>
            <consortium name="Amborella Genome Project"/>
        </authorList>
    </citation>
    <scope>NUCLEOTIDE SEQUENCE [LARGE SCALE GENOMIC DNA]</scope>
</reference>
<evidence type="ECO:0000256" key="1">
    <source>
        <dbReference type="ARBA" id="ARBA00009431"/>
    </source>
</evidence>
<dbReference type="GO" id="GO:0006508">
    <property type="term" value="P:proteolysis"/>
    <property type="evidence" value="ECO:0007669"/>
    <property type="project" value="InterPro"/>
</dbReference>
<dbReference type="PANTHER" id="PTHR11802">
    <property type="entry name" value="SERINE PROTEASE FAMILY S10 SERINE CARBOXYPEPTIDASE"/>
    <property type="match status" value="1"/>
</dbReference>
<dbReference type="InterPro" id="IPR029058">
    <property type="entry name" value="AB_hydrolase_fold"/>
</dbReference>
<proteinExistence type="inferred from homology"/>
<dbReference type="Gramene" id="ERN01887">
    <property type="protein sequence ID" value="ERN01887"/>
    <property type="gene ID" value="AMTR_s00089p00146960"/>
</dbReference>
<dbReference type="Gene3D" id="3.40.50.1820">
    <property type="entry name" value="alpha/beta hydrolase"/>
    <property type="match status" value="1"/>
</dbReference>
<evidence type="ECO:0000313" key="3">
    <source>
        <dbReference type="Proteomes" id="UP000017836"/>
    </source>
</evidence>
<organism evidence="2 3">
    <name type="scientific">Amborella trichopoda</name>
    <dbReference type="NCBI Taxonomy" id="13333"/>
    <lineage>
        <taxon>Eukaryota</taxon>
        <taxon>Viridiplantae</taxon>
        <taxon>Streptophyta</taxon>
        <taxon>Embryophyta</taxon>
        <taxon>Tracheophyta</taxon>
        <taxon>Spermatophyta</taxon>
        <taxon>Magnoliopsida</taxon>
        <taxon>Amborellales</taxon>
        <taxon>Amborellaceae</taxon>
        <taxon>Amborella</taxon>
    </lineage>
</organism>
<accession>W1NW74</accession>
<dbReference type="PRINTS" id="PR00724">
    <property type="entry name" value="CRBOXYPTASEC"/>
</dbReference>
<dbReference type="Proteomes" id="UP000017836">
    <property type="component" value="Unassembled WGS sequence"/>
</dbReference>
<sequence>MECEDDEVSSLVVMDAPVGTGFSYSDNSEDYQIDDSKTIADLYDFVLKWFQEYPEFLSNPLYITGCSYAGAYVPTLSLEIVKGIEEGVKPNLNFKGNFVGNELIDYDVLIESRVPFVHRMGLISDKLYEDLRISFQGNYWNSIHPDCLRNVEAFKKKTGGINLEHVLLPYSHFEMGISRSTRNAEERVQMYYG</sequence>
<dbReference type="PANTHER" id="PTHR11802:SF236">
    <property type="entry name" value="OS02G0463500 PROTEIN"/>
    <property type="match status" value="1"/>
</dbReference>
<keyword evidence="3" id="KW-1185">Reference proteome</keyword>
<dbReference type="AlphaFoldDB" id="W1NW74"/>
<dbReference type="InterPro" id="IPR001563">
    <property type="entry name" value="Peptidase_S10"/>
</dbReference>
<dbReference type="Pfam" id="PF00450">
    <property type="entry name" value="Peptidase_S10"/>
    <property type="match status" value="1"/>
</dbReference>
<dbReference type="GO" id="GO:0004185">
    <property type="term" value="F:serine-type carboxypeptidase activity"/>
    <property type="evidence" value="ECO:0007669"/>
    <property type="project" value="InterPro"/>
</dbReference>
<evidence type="ECO:0008006" key="4">
    <source>
        <dbReference type="Google" id="ProtNLM"/>
    </source>
</evidence>
<dbReference type="eggNOG" id="KOG1282">
    <property type="taxonomic scope" value="Eukaryota"/>
</dbReference>
<dbReference type="EMBL" id="KI394680">
    <property type="protein sequence ID" value="ERN01887.1"/>
    <property type="molecule type" value="Genomic_DNA"/>
</dbReference>
<comment type="similarity">
    <text evidence="1">Belongs to the peptidase S10 family.</text>
</comment>
<name>W1NW74_AMBTC</name>